<evidence type="ECO:0000256" key="8">
    <source>
        <dbReference type="SAM" id="MobiDB-lite"/>
    </source>
</evidence>
<evidence type="ECO:0000313" key="11">
    <source>
        <dbReference type="Proteomes" id="UP000694915"/>
    </source>
</evidence>
<evidence type="ECO:0000256" key="5">
    <source>
        <dbReference type="ARBA" id="ARBA00022989"/>
    </source>
</evidence>
<evidence type="ECO:0000313" key="12">
    <source>
        <dbReference type="RefSeq" id="XP_005349151.1"/>
    </source>
</evidence>
<evidence type="ECO:0000256" key="3">
    <source>
        <dbReference type="ARBA" id="ARBA00022692"/>
    </source>
</evidence>
<feature type="transmembrane region" description="Helical" evidence="7">
    <location>
        <begin position="288"/>
        <end position="304"/>
    </location>
</feature>
<feature type="transmembrane region" description="Helical" evidence="7">
    <location>
        <begin position="50"/>
        <end position="72"/>
    </location>
</feature>
<comment type="subcellular location">
    <subcellularLocation>
        <location evidence="1 7">Endoplasmic reticulum membrane</location>
        <topology evidence="1 7">Multi-pass membrane protein</topology>
    </subcellularLocation>
</comment>
<organism evidence="11 12">
    <name type="scientific">Microtus ochrogaster</name>
    <name type="common">Prairie vole</name>
    <dbReference type="NCBI Taxonomy" id="79684"/>
    <lineage>
        <taxon>Eukaryota</taxon>
        <taxon>Metazoa</taxon>
        <taxon>Chordata</taxon>
        <taxon>Craniata</taxon>
        <taxon>Vertebrata</taxon>
        <taxon>Euteleostomi</taxon>
        <taxon>Mammalia</taxon>
        <taxon>Eutheria</taxon>
        <taxon>Euarchontoglires</taxon>
        <taxon>Glires</taxon>
        <taxon>Rodentia</taxon>
        <taxon>Myomorpha</taxon>
        <taxon>Muroidea</taxon>
        <taxon>Cricetidae</taxon>
        <taxon>Arvicolinae</taxon>
        <taxon>Microtus</taxon>
    </lineage>
</organism>
<dbReference type="Proteomes" id="UP000694915">
    <property type="component" value="Chromosome 7"/>
</dbReference>
<keyword evidence="11" id="KW-1185">Reference proteome</keyword>
<comment type="caution">
    <text evidence="7">Lacks conserved residue(s) required for the propagation of feature annotation.</text>
</comment>
<dbReference type="PANTHER" id="PTHR14463">
    <property type="entry name" value="LIPASE MATURATION FACTOR"/>
    <property type="match status" value="1"/>
</dbReference>
<evidence type="ECO:0000259" key="10">
    <source>
        <dbReference type="Pfam" id="PF25179"/>
    </source>
</evidence>
<comment type="function">
    <text evidence="7">Involved in the maturation of specific proteins in the endoplasmic reticulum.</text>
</comment>
<dbReference type="PANTHER" id="PTHR14463:SF10">
    <property type="entry name" value="LIPASE MATURATION FACTOR 1"/>
    <property type="match status" value="1"/>
</dbReference>
<dbReference type="Pfam" id="PF25179">
    <property type="entry name" value="LMF1_C"/>
    <property type="match status" value="1"/>
</dbReference>
<feature type="domain" description="Lipase maturation factor 1/2 C-terminal" evidence="10">
    <location>
        <begin position="403"/>
        <end position="546"/>
    </location>
</feature>
<evidence type="ECO:0000259" key="9">
    <source>
        <dbReference type="Pfam" id="PF06762"/>
    </source>
</evidence>
<feature type="transmembrane region" description="Helical" evidence="7">
    <location>
        <begin position="128"/>
        <end position="157"/>
    </location>
</feature>
<dbReference type="Pfam" id="PF06762">
    <property type="entry name" value="LMF1"/>
    <property type="match status" value="1"/>
</dbReference>
<evidence type="ECO:0000256" key="2">
    <source>
        <dbReference type="ARBA" id="ARBA00005512"/>
    </source>
</evidence>
<name>A0ABM0KMA4_MICOH</name>
<feature type="transmembrane region" description="Helical" evidence="7">
    <location>
        <begin position="367"/>
        <end position="388"/>
    </location>
</feature>
<comment type="similarity">
    <text evidence="2 7">Belongs to the lipase maturation factor family.</text>
</comment>
<keyword evidence="6 7" id="KW-0472">Membrane</keyword>
<dbReference type="RefSeq" id="XP_005349151.1">
    <property type="nucleotide sequence ID" value="XM_005349094.2"/>
</dbReference>
<evidence type="ECO:0000256" key="7">
    <source>
        <dbReference type="RuleBase" id="RU361229"/>
    </source>
</evidence>
<dbReference type="InterPro" id="IPR057434">
    <property type="entry name" value="LMF1/2_N"/>
</dbReference>
<dbReference type="GeneID" id="101992101"/>
<feature type="domain" description="Lipase maturation factor 1/2 N-terminal" evidence="9">
    <location>
        <begin position="169"/>
        <end position="328"/>
    </location>
</feature>
<keyword evidence="4 7" id="KW-0256">Endoplasmic reticulum</keyword>
<accession>A0ABM0KMA4</accession>
<protein>
    <recommendedName>
        <fullName evidence="7">Lipase maturation factor</fullName>
    </recommendedName>
</protein>
<evidence type="ECO:0000256" key="6">
    <source>
        <dbReference type="ARBA" id="ARBA00023136"/>
    </source>
</evidence>
<evidence type="ECO:0000256" key="4">
    <source>
        <dbReference type="ARBA" id="ARBA00022824"/>
    </source>
</evidence>
<dbReference type="InterPro" id="IPR009613">
    <property type="entry name" value="LMF"/>
</dbReference>
<evidence type="ECO:0000256" key="1">
    <source>
        <dbReference type="ARBA" id="ARBA00004477"/>
    </source>
</evidence>
<sequence length="572" mass="65414">MRPDNLVMAAPEGSLRKRKVGNVDQKPASPPTAARGPVGSPARLRTGTFWLTRVVLLRALAFIYFVAFLVAFNQNKALIGDRGLLPCRLYLKNVQQYFQGRAGWDAWSATPTVLWLLDWSNMNFNLDLLALLGLGLSSFVLVTGCANMILMATLWALYMSLVNVGQIWYSFGWESQLLETGFLGIFLCPLWTLSRLPKHTPTSGVVLWGFRWLIFRIMLGAGLIKIRGDKCWLDLTCMDFHYETQPVPNPMAYYLHRSPWWFHHFETLSNHFLELVVPFFLFLGRRMCILHGVLQILFQVILIISGNLSFLNWLTIVPSLACFDDAALGFLFPSGPRGLKNQVLKMQKEETQGVQSKPRYGCMVRQVVNFSLGILVAWLSVPVVINLLSSRQVMNTSFNPLRIVNTYGAFGSITKERTEVILQGTASPNASAPDAVWEDYEFKCKPGDLWRRPCLISPYHYRLDWLMWFAAFQTYEQNEWIIHLAGKLLAGDAEALSLLALNPFEGKAPPRWIRGEHYRYRFSLPSGQHAAQGKWWIRKRIGPYFPPLHLEDLKDFFRTREWPLPKPHPDTS</sequence>
<reference evidence="12" key="1">
    <citation type="submission" date="2025-08" db="UniProtKB">
        <authorList>
            <consortium name="RefSeq"/>
        </authorList>
    </citation>
    <scope>IDENTIFICATION</scope>
</reference>
<feature type="region of interest" description="Disordered" evidence="8">
    <location>
        <begin position="11"/>
        <end position="39"/>
    </location>
</feature>
<dbReference type="InterPro" id="IPR057433">
    <property type="entry name" value="LMF1/2_C"/>
</dbReference>
<keyword evidence="3 7" id="KW-0812">Transmembrane</keyword>
<keyword evidence="5 7" id="KW-1133">Transmembrane helix</keyword>
<proteinExistence type="inferred from homology"/>
<gene>
    <name evidence="12" type="primary">Lmf1</name>
</gene>